<dbReference type="Proteomes" id="UP000596063">
    <property type="component" value="Chromosome"/>
</dbReference>
<accession>A0A7T4QZ99</accession>
<dbReference type="Pfam" id="PF01966">
    <property type="entry name" value="HD"/>
    <property type="match status" value="1"/>
</dbReference>
<dbReference type="KEGG" id="snan:I6N98_13740"/>
<feature type="domain" description="HD" evidence="1">
    <location>
        <begin position="29"/>
        <end position="123"/>
    </location>
</feature>
<gene>
    <name evidence="2" type="ORF">I6N98_13740</name>
</gene>
<reference evidence="2 3" key="1">
    <citation type="submission" date="2020-12" db="EMBL/GenBank/DDBJ databases">
        <authorList>
            <person name="Shan Y."/>
        </authorList>
    </citation>
    <scope>NUCLEOTIDE SEQUENCE [LARGE SCALE GENOMIC DNA]</scope>
    <source>
        <strain evidence="3">csc3.9</strain>
    </source>
</reference>
<dbReference type="RefSeq" id="WP_198568920.1">
    <property type="nucleotide sequence ID" value="NZ_CP066167.1"/>
</dbReference>
<protein>
    <submittedName>
        <fullName evidence="2">HD domain-containing protein</fullName>
    </submittedName>
</protein>
<evidence type="ECO:0000313" key="3">
    <source>
        <dbReference type="Proteomes" id="UP000596063"/>
    </source>
</evidence>
<organism evidence="2 3">
    <name type="scientific">Spongiibacter nanhainus</name>
    <dbReference type="NCBI Taxonomy" id="2794344"/>
    <lineage>
        <taxon>Bacteria</taxon>
        <taxon>Pseudomonadati</taxon>
        <taxon>Pseudomonadota</taxon>
        <taxon>Gammaproteobacteria</taxon>
        <taxon>Cellvibrionales</taxon>
        <taxon>Spongiibacteraceae</taxon>
        <taxon>Spongiibacter</taxon>
    </lineage>
</organism>
<dbReference type="EMBL" id="CP066167">
    <property type="protein sequence ID" value="QQD17419.1"/>
    <property type="molecule type" value="Genomic_DNA"/>
</dbReference>
<dbReference type="SUPFAM" id="SSF109604">
    <property type="entry name" value="HD-domain/PDEase-like"/>
    <property type="match status" value="1"/>
</dbReference>
<dbReference type="InterPro" id="IPR006674">
    <property type="entry name" value="HD_domain"/>
</dbReference>
<dbReference type="AlphaFoldDB" id="A0A7T4QZ99"/>
<sequence>MSETYNERIDEILEDYREVIGSDFPGYRNHCIRMAEICDLLQATDEEDRHKIAIAAAFHDIGLWTANTLDYLPPSVPPAVQYLEKHGLEDWSDEVSAMILEHHKLRPVDSASSYLVELFRKADLVDFSKGLVRFGLSRAKYSRLVETYPNAGFHKMLVRMSCCWFVRHPLNPLPMMKW</sequence>
<proteinExistence type="predicted"/>
<name>A0A7T4QZ99_9GAMM</name>
<evidence type="ECO:0000313" key="2">
    <source>
        <dbReference type="EMBL" id="QQD17419.1"/>
    </source>
</evidence>
<keyword evidence="3" id="KW-1185">Reference proteome</keyword>
<evidence type="ECO:0000259" key="1">
    <source>
        <dbReference type="Pfam" id="PF01966"/>
    </source>
</evidence>
<dbReference type="Gene3D" id="1.10.3210.10">
    <property type="entry name" value="Hypothetical protein af1432"/>
    <property type="match status" value="1"/>
</dbReference>